<gene>
    <name evidence="1" type="ORF">AWRI1631_10990020</name>
</gene>
<dbReference type="AlphaFoldDB" id="B5VTZ2"/>
<sequence length="118" mass="13718">MPLSTYTYSNITPILHSILLHFLPHNKLPSFLIFSTQHKSYLHIPYTLSLDYIHISQSYSQHPQTPCSTLFQYIFPYFKSISPTTSLLHICIFPTSPLHYLYIPYSTCRLLINHSSAL</sequence>
<protein>
    <submittedName>
        <fullName evidence="1">Uncharacterized protein</fullName>
    </submittedName>
</protein>
<dbReference type="Proteomes" id="UP000008988">
    <property type="component" value="Unassembled WGS sequence"/>
</dbReference>
<dbReference type="EMBL" id="ABSV01002464">
    <property type="protein sequence ID" value="EDZ68600.1"/>
    <property type="molecule type" value="Genomic_DNA"/>
</dbReference>
<reference evidence="1 2" key="1">
    <citation type="journal article" date="2008" name="FEMS Yeast Res.">
        <title>Comparative genome analysis of a Saccharomyces cerevisiae wine strain.</title>
        <authorList>
            <person name="Borneman A.R."/>
            <person name="Forgan A.H."/>
            <person name="Pretorius I.S."/>
            <person name="Chambers P.J."/>
        </authorList>
    </citation>
    <scope>NUCLEOTIDE SEQUENCE [LARGE SCALE GENOMIC DNA]</scope>
    <source>
        <strain evidence="1 2">AWRI1631</strain>
    </source>
</reference>
<proteinExistence type="predicted"/>
<name>B5VTZ2_YEAS6</name>
<evidence type="ECO:0000313" key="1">
    <source>
        <dbReference type="EMBL" id="EDZ68600.1"/>
    </source>
</evidence>
<evidence type="ECO:0000313" key="2">
    <source>
        <dbReference type="Proteomes" id="UP000008988"/>
    </source>
</evidence>
<accession>B5VTZ2</accession>
<comment type="caution">
    <text evidence="1">The sequence shown here is derived from an EMBL/GenBank/DDBJ whole genome shotgun (WGS) entry which is preliminary data.</text>
</comment>
<organism evidence="1 2">
    <name type="scientific">Saccharomyces cerevisiae (strain AWRI1631)</name>
    <name type="common">Baker's yeast</name>
    <dbReference type="NCBI Taxonomy" id="545124"/>
    <lineage>
        <taxon>Eukaryota</taxon>
        <taxon>Fungi</taxon>
        <taxon>Dikarya</taxon>
        <taxon>Ascomycota</taxon>
        <taxon>Saccharomycotina</taxon>
        <taxon>Saccharomycetes</taxon>
        <taxon>Saccharomycetales</taxon>
        <taxon>Saccharomycetaceae</taxon>
        <taxon>Saccharomyces</taxon>
    </lineage>
</organism>